<gene>
    <name evidence="6" type="primary">vapC</name>
    <name evidence="8" type="ORF">EII34_07405</name>
</gene>
<dbReference type="NCBIfam" id="TIGR00028">
    <property type="entry name" value="Mtu_PIN_fam"/>
    <property type="match status" value="1"/>
</dbReference>
<comment type="similarity">
    <text evidence="6">Belongs to the PINc/VapC protein family.</text>
</comment>
<evidence type="ECO:0000256" key="4">
    <source>
        <dbReference type="ARBA" id="ARBA00022801"/>
    </source>
</evidence>
<dbReference type="GO" id="GO:0016788">
    <property type="term" value="F:hydrolase activity, acting on ester bonds"/>
    <property type="evidence" value="ECO:0007669"/>
    <property type="project" value="InterPro"/>
</dbReference>
<evidence type="ECO:0000313" key="9">
    <source>
        <dbReference type="Proteomes" id="UP000280819"/>
    </source>
</evidence>
<evidence type="ECO:0000256" key="1">
    <source>
        <dbReference type="ARBA" id="ARBA00022649"/>
    </source>
</evidence>
<dbReference type="EC" id="3.1.-.-" evidence="6"/>
<comment type="function">
    <text evidence="6">Toxic component of a toxin-antitoxin (TA) system. An RNase.</text>
</comment>
<sequence>MTETELPDVNVLVALLNPSHVAHAVVWEWFSSATSFATTPITETGLLRLALNPKVMGSQLALSDALRSLRSLRSDPRAIFVPDDASLAEATTGLDGLRGHRQVTDLHLVNLAAKHQMVVVTLDRALARSLPSSAHSLVKLLA</sequence>
<accession>A0A3P1T701</accession>
<keyword evidence="5 6" id="KW-0460">Magnesium</keyword>
<dbReference type="Proteomes" id="UP000280819">
    <property type="component" value="Unassembled WGS sequence"/>
</dbReference>
<dbReference type="AlphaFoldDB" id="A0A3P1T701"/>
<keyword evidence="6" id="KW-0800">Toxin</keyword>
<comment type="caution">
    <text evidence="8">The sequence shown here is derived from an EMBL/GenBank/DDBJ whole genome shotgun (WGS) entry which is preliminary data.</text>
</comment>
<reference evidence="8 9" key="1">
    <citation type="submission" date="2018-11" db="EMBL/GenBank/DDBJ databases">
        <title>Genomes From Bacteria Associated with the Canine Oral Cavity: a Test Case for Automated Genome-Based Taxonomic Assignment.</title>
        <authorList>
            <person name="Coil D.A."/>
            <person name="Jospin G."/>
            <person name="Darling A.E."/>
            <person name="Wallis C."/>
            <person name="Davis I.J."/>
            <person name="Harris S."/>
            <person name="Eisen J.A."/>
            <person name="Holcombe L.J."/>
            <person name="O'Flynn C."/>
        </authorList>
    </citation>
    <scope>NUCLEOTIDE SEQUENCE [LARGE SCALE GENOMIC DNA]</scope>
    <source>
        <strain evidence="8 9">OH887_COT-365</strain>
    </source>
</reference>
<evidence type="ECO:0000256" key="3">
    <source>
        <dbReference type="ARBA" id="ARBA00022723"/>
    </source>
</evidence>
<dbReference type="InterPro" id="IPR002716">
    <property type="entry name" value="PIN_dom"/>
</dbReference>
<dbReference type="Gene3D" id="3.40.50.1010">
    <property type="entry name" value="5'-nuclease"/>
    <property type="match status" value="1"/>
</dbReference>
<keyword evidence="3 6" id="KW-0479">Metal-binding</keyword>
<keyword evidence="4 6" id="KW-0378">Hydrolase</keyword>
<evidence type="ECO:0000313" key="8">
    <source>
        <dbReference type="EMBL" id="RRD05159.1"/>
    </source>
</evidence>
<dbReference type="EMBL" id="RQZG01000007">
    <property type="protein sequence ID" value="RRD05159.1"/>
    <property type="molecule type" value="Genomic_DNA"/>
</dbReference>
<dbReference type="Pfam" id="PF01850">
    <property type="entry name" value="PIN"/>
    <property type="match status" value="1"/>
</dbReference>
<organism evidence="8 9">
    <name type="scientific">Arachnia propionica</name>
    <dbReference type="NCBI Taxonomy" id="1750"/>
    <lineage>
        <taxon>Bacteria</taxon>
        <taxon>Bacillati</taxon>
        <taxon>Actinomycetota</taxon>
        <taxon>Actinomycetes</taxon>
        <taxon>Propionibacteriales</taxon>
        <taxon>Propionibacteriaceae</taxon>
        <taxon>Arachnia</taxon>
    </lineage>
</organism>
<dbReference type="GO" id="GO:0045926">
    <property type="term" value="P:negative regulation of growth"/>
    <property type="evidence" value="ECO:0007669"/>
    <property type="project" value="UniProtKB-ARBA"/>
</dbReference>
<dbReference type="HAMAP" id="MF_00265">
    <property type="entry name" value="VapC_Nob1"/>
    <property type="match status" value="1"/>
</dbReference>
<feature type="domain" description="PIN" evidence="7">
    <location>
        <begin position="7"/>
        <end position="128"/>
    </location>
</feature>
<dbReference type="RefSeq" id="WP_124844470.1">
    <property type="nucleotide sequence ID" value="NZ_RQZG01000007.1"/>
</dbReference>
<evidence type="ECO:0000256" key="5">
    <source>
        <dbReference type="ARBA" id="ARBA00022842"/>
    </source>
</evidence>
<evidence type="ECO:0000256" key="2">
    <source>
        <dbReference type="ARBA" id="ARBA00022722"/>
    </source>
</evidence>
<evidence type="ECO:0000259" key="7">
    <source>
        <dbReference type="Pfam" id="PF01850"/>
    </source>
</evidence>
<dbReference type="GO" id="GO:0004540">
    <property type="term" value="F:RNA nuclease activity"/>
    <property type="evidence" value="ECO:0007669"/>
    <property type="project" value="InterPro"/>
</dbReference>
<protein>
    <recommendedName>
        <fullName evidence="6">Ribonuclease VapC</fullName>
        <shortName evidence="6">RNase VapC</shortName>
        <ecNumber evidence="6">3.1.-.-</ecNumber>
    </recommendedName>
    <alternativeName>
        <fullName evidence="6">Toxin VapC</fullName>
    </alternativeName>
</protein>
<name>A0A3P1T701_9ACTN</name>
<dbReference type="OrthoDB" id="196567at2"/>
<evidence type="ECO:0000256" key="6">
    <source>
        <dbReference type="HAMAP-Rule" id="MF_00265"/>
    </source>
</evidence>
<proteinExistence type="inferred from homology"/>
<dbReference type="SUPFAM" id="SSF88723">
    <property type="entry name" value="PIN domain-like"/>
    <property type="match status" value="1"/>
</dbReference>
<comment type="cofactor">
    <cofactor evidence="6">
        <name>Mg(2+)</name>
        <dbReference type="ChEBI" id="CHEBI:18420"/>
    </cofactor>
</comment>
<dbReference type="InterPro" id="IPR029060">
    <property type="entry name" value="PIN-like_dom_sf"/>
</dbReference>
<feature type="binding site" evidence="6">
    <location>
        <position position="105"/>
    </location>
    <ligand>
        <name>Mg(2+)</name>
        <dbReference type="ChEBI" id="CHEBI:18420"/>
    </ligand>
</feature>
<dbReference type="GO" id="GO:0000287">
    <property type="term" value="F:magnesium ion binding"/>
    <property type="evidence" value="ECO:0007669"/>
    <property type="project" value="UniProtKB-UniRule"/>
</dbReference>
<dbReference type="InterPro" id="IPR006226">
    <property type="entry name" value="Mtu_PIN"/>
</dbReference>
<keyword evidence="2 6" id="KW-0540">Nuclease</keyword>
<keyword evidence="1 6" id="KW-1277">Toxin-antitoxin system</keyword>
<feature type="binding site" evidence="6">
    <location>
        <position position="8"/>
    </location>
    <ligand>
        <name>Mg(2+)</name>
        <dbReference type="ChEBI" id="CHEBI:18420"/>
    </ligand>
</feature>
<dbReference type="InterPro" id="IPR022907">
    <property type="entry name" value="VapC_family"/>
</dbReference>
<dbReference type="GO" id="GO:0090729">
    <property type="term" value="F:toxin activity"/>
    <property type="evidence" value="ECO:0007669"/>
    <property type="project" value="UniProtKB-KW"/>
</dbReference>